<dbReference type="EMBL" id="JAYMYQ010000001">
    <property type="protein sequence ID" value="KAK7361879.1"/>
    <property type="molecule type" value="Genomic_DNA"/>
</dbReference>
<dbReference type="AlphaFoldDB" id="A0AAN9R8M1"/>
<evidence type="ECO:0000313" key="1">
    <source>
        <dbReference type="EMBL" id="KAK7361879.1"/>
    </source>
</evidence>
<organism evidence="1 2">
    <name type="scientific">Canavalia gladiata</name>
    <name type="common">Sword bean</name>
    <name type="synonym">Dolichos gladiatus</name>
    <dbReference type="NCBI Taxonomy" id="3824"/>
    <lineage>
        <taxon>Eukaryota</taxon>
        <taxon>Viridiplantae</taxon>
        <taxon>Streptophyta</taxon>
        <taxon>Embryophyta</taxon>
        <taxon>Tracheophyta</taxon>
        <taxon>Spermatophyta</taxon>
        <taxon>Magnoliopsida</taxon>
        <taxon>eudicotyledons</taxon>
        <taxon>Gunneridae</taxon>
        <taxon>Pentapetalae</taxon>
        <taxon>rosids</taxon>
        <taxon>fabids</taxon>
        <taxon>Fabales</taxon>
        <taxon>Fabaceae</taxon>
        <taxon>Papilionoideae</taxon>
        <taxon>50 kb inversion clade</taxon>
        <taxon>NPAAA clade</taxon>
        <taxon>indigoferoid/millettioid clade</taxon>
        <taxon>Phaseoleae</taxon>
        <taxon>Canavalia</taxon>
    </lineage>
</organism>
<protein>
    <submittedName>
        <fullName evidence="1">Uncharacterized protein</fullName>
    </submittedName>
</protein>
<dbReference type="Proteomes" id="UP001367508">
    <property type="component" value="Unassembled WGS sequence"/>
</dbReference>
<proteinExistence type="predicted"/>
<name>A0AAN9R8M1_CANGL</name>
<gene>
    <name evidence="1" type="ORF">VNO77_03968</name>
</gene>
<reference evidence="1 2" key="1">
    <citation type="submission" date="2024-01" db="EMBL/GenBank/DDBJ databases">
        <title>The genomes of 5 underutilized Papilionoideae crops provide insights into root nodulation and disease resistanc.</title>
        <authorList>
            <person name="Jiang F."/>
        </authorList>
    </citation>
    <scope>NUCLEOTIDE SEQUENCE [LARGE SCALE GENOMIC DNA]</scope>
    <source>
        <strain evidence="1">LVBAO_FW01</strain>
        <tissue evidence="1">Leaves</tissue>
    </source>
</reference>
<dbReference type="InterPro" id="IPR012442">
    <property type="entry name" value="DUF1645_plant"/>
</dbReference>
<dbReference type="Pfam" id="PF07816">
    <property type="entry name" value="DUF1645"/>
    <property type="match status" value="1"/>
</dbReference>
<dbReference type="PANTHER" id="PTHR33095:SF114">
    <property type="entry name" value="DUF1645 FAMILY PROTEIN"/>
    <property type="match status" value="1"/>
</dbReference>
<keyword evidence="2" id="KW-1185">Reference proteome</keyword>
<comment type="caution">
    <text evidence="1">The sequence shown here is derived from an EMBL/GenBank/DDBJ whole genome shotgun (WGS) entry which is preliminary data.</text>
</comment>
<sequence>MEKRTSSTNTLKKKALSVLSMPHSFLKSNDLALVSVELDLDFNVKCQIHNEKEENVYEKEDFSFACIEPQGTLVSADEIFDNGKIRPTYPIIKRSFVFATANDNDTLTLQPPLKKVFVKQVNNFTLQSKGVNNVNEKLENTMMVEMKASNEKCKKSNSTGFSKIWRFRQNTKLRSNSDGKDTFVFLNPSMPMKSNQAKEENVVLKKEMDNKFKKSMSAHEKHYVMNRKRKESVKRKSFLPYKKDLIGFFANVNGFSRNLHPL</sequence>
<accession>A0AAN9R8M1</accession>
<evidence type="ECO:0000313" key="2">
    <source>
        <dbReference type="Proteomes" id="UP001367508"/>
    </source>
</evidence>
<dbReference type="PANTHER" id="PTHR33095">
    <property type="entry name" value="OS07G0619500 PROTEIN"/>
    <property type="match status" value="1"/>
</dbReference>